<feature type="signal peptide" evidence="1">
    <location>
        <begin position="1"/>
        <end position="17"/>
    </location>
</feature>
<name>A0A151Y6T5_9GAMM</name>
<sequence length="76" mass="8591">MLFSYSLLLFIVFIASAQPSPQRIKSCCLHPVIDSNATTQHKDAIILIKQPQILFTATFTSQNHRYKTAVTILLSR</sequence>
<gene>
    <name evidence="2" type="ORF">AZH43_00970</name>
</gene>
<dbReference type="EMBL" id="LUAW01000001">
    <property type="protein sequence ID" value="KYQ73716.1"/>
    <property type="molecule type" value="Genomic_DNA"/>
</dbReference>
<accession>A0A151Y6T5</accession>
<keyword evidence="3" id="KW-1185">Reference proteome</keyword>
<reference evidence="2 3" key="1">
    <citation type="submission" date="2016-03" db="EMBL/GenBank/DDBJ databases">
        <title>Acinetobacter genomospecies 28 strain ANC 4149.</title>
        <authorList>
            <person name="Radolfova-Krizova L."/>
            <person name="Nemec A."/>
        </authorList>
    </citation>
    <scope>NUCLEOTIDE SEQUENCE [LARGE SCALE GENOMIC DNA]</scope>
    <source>
        <strain evidence="2 3">ANC 4149</strain>
    </source>
</reference>
<proteinExistence type="predicted"/>
<evidence type="ECO:0000313" key="3">
    <source>
        <dbReference type="Proteomes" id="UP000076276"/>
    </source>
</evidence>
<comment type="caution">
    <text evidence="2">The sequence shown here is derived from an EMBL/GenBank/DDBJ whole genome shotgun (WGS) entry which is preliminary data.</text>
</comment>
<dbReference type="Proteomes" id="UP000076276">
    <property type="component" value="Unassembled WGS sequence"/>
</dbReference>
<keyword evidence="1" id="KW-0732">Signal</keyword>
<protein>
    <submittedName>
        <fullName evidence="2">Uncharacterized protein</fullName>
    </submittedName>
</protein>
<dbReference type="AlphaFoldDB" id="A0A151Y6T5"/>
<feature type="chain" id="PRO_5007592318" evidence="1">
    <location>
        <begin position="18"/>
        <end position="76"/>
    </location>
</feature>
<evidence type="ECO:0000313" key="2">
    <source>
        <dbReference type="EMBL" id="KYQ73716.1"/>
    </source>
</evidence>
<organism evidence="2 3">
    <name type="scientific">Acinetobacter pragensis</name>
    <dbReference type="NCBI Taxonomy" id="1806892"/>
    <lineage>
        <taxon>Bacteria</taxon>
        <taxon>Pseudomonadati</taxon>
        <taxon>Pseudomonadota</taxon>
        <taxon>Gammaproteobacteria</taxon>
        <taxon>Moraxellales</taxon>
        <taxon>Moraxellaceae</taxon>
        <taxon>Acinetobacter</taxon>
    </lineage>
</organism>
<evidence type="ECO:0000256" key="1">
    <source>
        <dbReference type="SAM" id="SignalP"/>
    </source>
</evidence>